<comment type="caution">
    <text evidence="1">The sequence shown here is derived from an EMBL/GenBank/DDBJ whole genome shotgun (WGS) entry which is preliminary data.</text>
</comment>
<proteinExistence type="predicted"/>
<organism evidence="1 2">
    <name type="scientific">Dendryphion nanum</name>
    <dbReference type="NCBI Taxonomy" id="256645"/>
    <lineage>
        <taxon>Eukaryota</taxon>
        <taxon>Fungi</taxon>
        <taxon>Dikarya</taxon>
        <taxon>Ascomycota</taxon>
        <taxon>Pezizomycotina</taxon>
        <taxon>Dothideomycetes</taxon>
        <taxon>Pleosporomycetidae</taxon>
        <taxon>Pleosporales</taxon>
        <taxon>Torulaceae</taxon>
        <taxon>Dendryphion</taxon>
    </lineage>
</organism>
<keyword evidence="2" id="KW-1185">Reference proteome</keyword>
<gene>
    <name evidence="1" type="ORF">B0J11DRAFT_507056</name>
</gene>
<dbReference type="EMBL" id="JAGMWT010000008">
    <property type="protein sequence ID" value="KAH7124019.1"/>
    <property type="molecule type" value="Genomic_DNA"/>
</dbReference>
<dbReference type="OrthoDB" id="3800302at2759"/>
<reference evidence="1" key="1">
    <citation type="journal article" date="2021" name="Nat. Commun.">
        <title>Genetic determinants of endophytism in the Arabidopsis root mycobiome.</title>
        <authorList>
            <person name="Mesny F."/>
            <person name="Miyauchi S."/>
            <person name="Thiergart T."/>
            <person name="Pickel B."/>
            <person name="Atanasova L."/>
            <person name="Karlsson M."/>
            <person name="Huettel B."/>
            <person name="Barry K.W."/>
            <person name="Haridas S."/>
            <person name="Chen C."/>
            <person name="Bauer D."/>
            <person name="Andreopoulos W."/>
            <person name="Pangilinan J."/>
            <person name="LaButti K."/>
            <person name="Riley R."/>
            <person name="Lipzen A."/>
            <person name="Clum A."/>
            <person name="Drula E."/>
            <person name="Henrissat B."/>
            <person name="Kohler A."/>
            <person name="Grigoriev I.V."/>
            <person name="Martin F.M."/>
            <person name="Hacquard S."/>
        </authorList>
    </citation>
    <scope>NUCLEOTIDE SEQUENCE</scope>
    <source>
        <strain evidence="1">MPI-CAGE-CH-0243</strain>
    </source>
</reference>
<sequence length="315" mass="35649">MASSGLMDPKVLSINPDFKEEQDQSTLETWKLWPALRADLRADASKVFLNLAEYRSNASTSPYNPRISADGSALRIDAVELDTVDKIVIQMVSVLRFAEGLPKTYPPTGQSTLCILANVLTVGLWNDERLPGDDSLYGFIYATHIHMNKWPTEENELREMYGKLQKKYPEYQWLQADAKLSKIHQRQRDRFTGLNGRLGPLRGAFVTKKGFISLGPLWMVTGDTLMLIKGGSLLYIFTSHDDNLDHTIELLKNPDAKDRVGMTEEQGLGCDEQIKACQDQLGTRYSWELVSEVYAEGMINGEMEMDARFERIMVT</sequence>
<dbReference type="AlphaFoldDB" id="A0A9P9DS42"/>
<protein>
    <submittedName>
        <fullName evidence="1">Uncharacterized protein</fullName>
    </submittedName>
</protein>
<evidence type="ECO:0000313" key="1">
    <source>
        <dbReference type="EMBL" id="KAH7124019.1"/>
    </source>
</evidence>
<evidence type="ECO:0000313" key="2">
    <source>
        <dbReference type="Proteomes" id="UP000700596"/>
    </source>
</evidence>
<accession>A0A9P9DS42</accession>
<name>A0A9P9DS42_9PLEO</name>
<dbReference type="Proteomes" id="UP000700596">
    <property type="component" value="Unassembled WGS sequence"/>
</dbReference>